<evidence type="ECO:0000313" key="6">
    <source>
        <dbReference type="Proteomes" id="UP001626550"/>
    </source>
</evidence>
<keyword evidence="1 3" id="KW-0697">Rotamase</keyword>
<dbReference type="Proteomes" id="UP001626550">
    <property type="component" value="Unassembled WGS sequence"/>
</dbReference>
<dbReference type="PRINTS" id="PR00153">
    <property type="entry name" value="CSAPPISMRASE"/>
</dbReference>
<protein>
    <recommendedName>
        <fullName evidence="3">Peptidyl-prolyl cis-trans isomerase</fullName>
        <shortName evidence="3">PPIase</shortName>
        <ecNumber evidence="3">5.2.1.8</ecNumber>
    </recommendedName>
</protein>
<dbReference type="Gene3D" id="2.40.100.10">
    <property type="entry name" value="Cyclophilin-like"/>
    <property type="match status" value="1"/>
</dbReference>
<evidence type="ECO:0000256" key="1">
    <source>
        <dbReference type="ARBA" id="ARBA00023110"/>
    </source>
</evidence>
<name>A0ABD2QNG9_9PLAT</name>
<evidence type="ECO:0000256" key="2">
    <source>
        <dbReference type="ARBA" id="ARBA00023235"/>
    </source>
</evidence>
<accession>A0ABD2QNG9</accession>
<dbReference type="EMBL" id="JBJKFK010000012">
    <property type="protein sequence ID" value="KAL3321084.1"/>
    <property type="molecule type" value="Genomic_DNA"/>
</dbReference>
<dbReference type="InterPro" id="IPR029000">
    <property type="entry name" value="Cyclophilin-like_dom_sf"/>
</dbReference>
<dbReference type="GO" id="GO:0003755">
    <property type="term" value="F:peptidyl-prolyl cis-trans isomerase activity"/>
    <property type="evidence" value="ECO:0007669"/>
    <property type="project" value="UniProtKB-UniRule"/>
</dbReference>
<comment type="similarity">
    <text evidence="3">Belongs to the cyclophilin-type PPIase family.</text>
</comment>
<gene>
    <name evidence="5" type="primary">PPIL6</name>
    <name evidence="5" type="ORF">Ciccas_000247</name>
</gene>
<reference evidence="5 6" key="1">
    <citation type="submission" date="2024-11" db="EMBL/GenBank/DDBJ databases">
        <title>Adaptive evolution of stress response genes in parasites aligns with host niche diversity.</title>
        <authorList>
            <person name="Hahn C."/>
            <person name="Resl P."/>
        </authorList>
    </citation>
    <scope>NUCLEOTIDE SEQUENCE [LARGE SCALE GENOMIC DNA]</scope>
    <source>
        <strain evidence="5">EGGRZ-B1_66</strain>
        <tissue evidence="5">Body</tissue>
    </source>
</reference>
<sequence length="203" mass="23051">MGITIGTEFIGDLVLEVFHSLNDNLLSKLFCDITPKTCHNFYVFCNGSEEMIEKNEVEKYKNSYKDSIFFRCIKDGFIQGGDLLYGSGNEGVSIYGELMSGKSIERNLNLLKSDENFIVPHDQRGLLTTVNDGRHSNNSQFMITLGPTKWMDCKQVCFGRVVEGFHTLNAMENIPTVNQRPIKEIKIESIIEITPEYLNTISF</sequence>
<dbReference type="Pfam" id="PF00160">
    <property type="entry name" value="Pro_isomerase"/>
    <property type="match status" value="1"/>
</dbReference>
<dbReference type="EC" id="5.2.1.8" evidence="3"/>
<keyword evidence="6" id="KW-1185">Reference proteome</keyword>
<keyword evidence="2 3" id="KW-0413">Isomerase</keyword>
<organism evidence="5 6">
    <name type="scientific">Cichlidogyrus casuarinus</name>
    <dbReference type="NCBI Taxonomy" id="1844966"/>
    <lineage>
        <taxon>Eukaryota</taxon>
        <taxon>Metazoa</taxon>
        <taxon>Spiralia</taxon>
        <taxon>Lophotrochozoa</taxon>
        <taxon>Platyhelminthes</taxon>
        <taxon>Monogenea</taxon>
        <taxon>Monopisthocotylea</taxon>
        <taxon>Dactylogyridea</taxon>
        <taxon>Ancyrocephalidae</taxon>
        <taxon>Cichlidogyrus</taxon>
    </lineage>
</organism>
<evidence type="ECO:0000259" key="4">
    <source>
        <dbReference type="PROSITE" id="PS50072"/>
    </source>
</evidence>
<dbReference type="SUPFAM" id="SSF50891">
    <property type="entry name" value="Cyclophilin-like"/>
    <property type="match status" value="1"/>
</dbReference>
<dbReference type="PIRSF" id="PIRSF001467">
    <property type="entry name" value="Peptidylpro_ismrse"/>
    <property type="match status" value="1"/>
</dbReference>
<dbReference type="InterPro" id="IPR024936">
    <property type="entry name" value="Cyclophilin-type_PPIase"/>
</dbReference>
<dbReference type="PANTHER" id="PTHR11071:SF561">
    <property type="entry name" value="PEPTIDYL-PROLYL CIS-TRANS ISOMERASE D-RELATED"/>
    <property type="match status" value="1"/>
</dbReference>
<evidence type="ECO:0000256" key="3">
    <source>
        <dbReference type="RuleBase" id="RU363019"/>
    </source>
</evidence>
<evidence type="ECO:0000313" key="5">
    <source>
        <dbReference type="EMBL" id="KAL3321084.1"/>
    </source>
</evidence>
<dbReference type="AlphaFoldDB" id="A0ABD2QNG9"/>
<dbReference type="PANTHER" id="PTHR11071">
    <property type="entry name" value="PEPTIDYL-PROLYL CIS-TRANS ISOMERASE"/>
    <property type="match status" value="1"/>
</dbReference>
<dbReference type="InterPro" id="IPR002130">
    <property type="entry name" value="Cyclophilin-type_PPIase_dom"/>
</dbReference>
<comment type="function">
    <text evidence="3">PPIases accelerate the folding of proteins. It catalyzes the cis-trans isomerization of proline imidic peptide bonds in oligopeptides.</text>
</comment>
<feature type="domain" description="PPIase cyclophilin-type" evidence="4">
    <location>
        <begin position="1"/>
        <end position="192"/>
    </location>
</feature>
<comment type="caution">
    <text evidence="5">The sequence shown here is derived from an EMBL/GenBank/DDBJ whole genome shotgun (WGS) entry which is preliminary data.</text>
</comment>
<comment type="catalytic activity">
    <reaction evidence="3">
        <text>[protein]-peptidylproline (omega=180) = [protein]-peptidylproline (omega=0)</text>
        <dbReference type="Rhea" id="RHEA:16237"/>
        <dbReference type="Rhea" id="RHEA-COMP:10747"/>
        <dbReference type="Rhea" id="RHEA-COMP:10748"/>
        <dbReference type="ChEBI" id="CHEBI:83833"/>
        <dbReference type="ChEBI" id="CHEBI:83834"/>
        <dbReference type="EC" id="5.2.1.8"/>
    </reaction>
</comment>
<proteinExistence type="inferred from homology"/>
<dbReference type="PROSITE" id="PS50072">
    <property type="entry name" value="CSA_PPIASE_2"/>
    <property type="match status" value="1"/>
</dbReference>